<dbReference type="Proteomes" id="UP001209878">
    <property type="component" value="Unassembled WGS sequence"/>
</dbReference>
<dbReference type="AlphaFoldDB" id="A0AAD9K7U7"/>
<feature type="region of interest" description="Disordered" evidence="1">
    <location>
        <begin position="106"/>
        <end position="180"/>
    </location>
</feature>
<reference evidence="2" key="1">
    <citation type="journal article" date="2023" name="Mol. Biol. Evol.">
        <title>Third-Generation Sequencing Reveals the Adaptive Role of the Epigenome in Three Deep-Sea Polychaetes.</title>
        <authorList>
            <person name="Perez M."/>
            <person name="Aroh O."/>
            <person name="Sun Y."/>
            <person name="Lan Y."/>
            <person name="Juniper S.K."/>
            <person name="Young C.R."/>
            <person name="Angers B."/>
            <person name="Qian P.Y."/>
        </authorList>
    </citation>
    <scope>NUCLEOTIDE SEQUENCE</scope>
    <source>
        <strain evidence="2">R07B-5</strain>
    </source>
</reference>
<evidence type="ECO:0000256" key="1">
    <source>
        <dbReference type="SAM" id="MobiDB-lite"/>
    </source>
</evidence>
<proteinExistence type="predicted"/>
<gene>
    <name evidence="2" type="ORF">NP493_1317g00028</name>
</gene>
<dbReference type="EMBL" id="JAODUO010001317">
    <property type="protein sequence ID" value="KAK2166549.1"/>
    <property type="molecule type" value="Genomic_DNA"/>
</dbReference>
<organism evidence="2 3">
    <name type="scientific">Ridgeia piscesae</name>
    <name type="common">Tubeworm</name>
    <dbReference type="NCBI Taxonomy" id="27915"/>
    <lineage>
        <taxon>Eukaryota</taxon>
        <taxon>Metazoa</taxon>
        <taxon>Spiralia</taxon>
        <taxon>Lophotrochozoa</taxon>
        <taxon>Annelida</taxon>
        <taxon>Polychaeta</taxon>
        <taxon>Sedentaria</taxon>
        <taxon>Canalipalpata</taxon>
        <taxon>Sabellida</taxon>
        <taxon>Siboglinidae</taxon>
        <taxon>Ridgeia</taxon>
    </lineage>
</organism>
<keyword evidence="3" id="KW-1185">Reference proteome</keyword>
<comment type="caution">
    <text evidence="2">The sequence shown here is derived from an EMBL/GenBank/DDBJ whole genome shotgun (WGS) entry which is preliminary data.</text>
</comment>
<sequence length="180" mass="19763">MVWRSRDFVVATRILRSCSRITISPTCHDAGFLIRPLFGNVTTQLRHARLVKWVSAAARYIACSGVMCAVLTIDRMLASGAGNHARNTSIVSSRITSTTQMAYRGPPPFGQFSDWMPGGRPRFPRPPPPGHGRGNGPRPPWPPDWSRPPPPFAGSGPRHAGPRMPPHPTENRPVMRGKTS</sequence>
<evidence type="ECO:0000313" key="2">
    <source>
        <dbReference type="EMBL" id="KAK2166549.1"/>
    </source>
</evidence>
<feature type="compositionally biased region" description="Pro residues" evidence="1">
    <location>
        <begin position="137"/>
        <end position="152"/>
    </location>
</feature>
<name>A0AAD9K7U7_RIDPI</name>
<protein>
    <submittedName>
        <fullName evidence="2">Uncharacterized protein</fullName>
    </submittedName>
</protein>
<evidence type="ECO:0000313" key="3">
    <source>
        <dbReference type="Proteomes" id="UP001209878"/>
    </source>
</evidence>
<accession>A0AAD9K7U7</accession>